<organism evidence="1 2">
    <name type="scientific">Bugula neritina</name>
    <name type="common">Brown bryozoan</name>
    <name type="synonym">Sertularia neritina</name>
    <dbReference type="NCBI Taxonomy" id="10212"/>
    <lineage>
        <taxon>Eukaryota</taxon>
        <taxon>Metazoa</taxon>
        <taxon>Spiralia</taxon>
        <taxon>Lophotrochozoa</taxon>
        <taxon>Bryozoa</taxon>
        <taxon>Gymnolaemata</taxon>
        <taxon>Cheilostomatida</taxon>
        <taxon>Flustrina</taxon>
        <taxon>Buguloidea</taxon>
        <taxon>Bugulidae</taxon>
        <taxon>Bugula</taxon>
    </lineage>
</organism>
<name>A0A7J7JKV1_BUGNE</name>
<accession>A0A7J7JKV1</accession>
<gene>
    <name evidence="1" type="ORF">EB796_015487</name>
</gene>
<protein>
    <submittedName>
        <fullName evidence="1">Uncharacterized protein</fullName>
    </submittedName>
</protein>
<evidence type="ECO:0000313" key="1">
    <source>
        <dbReference type="EMBL" id="KAF6026204.1"/>
    </source>
</evidence>
<keyword evidence="2" id="KW-1185">Reference proteome</keyword>
<evidence type="ECO:0000313" key="2">
    <source>
        <dbReference type="Proteomes" id="UP000593567"/>
    </source>
</evidence>
<dbReference type="AlphaFoldDB" id="A0A7J7JKV1"/>
<sequence>MVVHFFIKIKISCPSLIIAVLQKKALPFSICEFLFHILYQHATCFILSYSQFCTRYFNYKIKHSSIIAQAQVT</sequence>
<dbReference type="EMBL" id="VXIV02002323">
    <property type="protein sequence ID" value="KAF6026204.1"/>
    <property type="molecule type" value="Genomic_DNA"/>
</dbReference>
<proteinExistence type="predicted"/>
<comment type="caution">
    <text evidence="1">The sequence shown here is derived from an EMBL/GenBank/DDBJ whole genome shotgun (WGS) entry which is preliminary data.</text>
</comment>
<reference evidence="1" key="1">
    <citation type="submission" date="2020-06" db="EMBL/GenBank/DDBJ databases">
        <title>Draft genome of Bugula neritina, a colonial animal packing powerful symbionts and potential medicines.</title>
        <authorList>
            <person name="Rayko M."/>
        </authorList>
    </citation>
    <scope>NUCLEOTIDE SEQUENCE [LARGE SCALE GENOMIC DNA]</scope>
    <source>
        <strain evidence="1">Kwan_BN1</strain>
    </source>
</reference>
<dbReference type="Proteomes" id="UP000593567">
    <property type="component" value="Unassembled WGS sequence"/>
</dbReference>